<organism evidence="2 3">
    <name type="scientific">Rubinisphaera brasiliensis (strain ATCC 49424 / DSM 5305 / JCM 21570 / IAM 15109 / NBRC 103401 / IFAM 1448)</name>
    <name type="common">Planctomyces brasiliensis</name>
    <dbReference type="NCBI Taxonomy" id="756272"/>
    <lineage>
        <taxon>Bacteria</taxon>
        <taxon>Pseudomonadati</taxon>
        <taxon>Planctomycetota</taxon>
        <taxon>Planctomycetia</taxon>
        <taxon>Planctomycetales</taxon>
        <taxon>Planctomycetaceae</taxon>
        <taxon>Rubinisphaera</taxon>
    </lineage>
</organism>
<proteinExistence type="predicted"/>
<feature type="region of interest" description="Disordered" evidence="1">
    <location>
        <begin position="220"/>
        <end position="246"/>
    </location>
</feature>
<dbReference type="EMBL" id="CP002546">
    <property type="protein sequence ID" value="ADY57970.1"/>
    <property type="molecule type" value="Genomic_DNA"/>
</dbReference>
<dbReference type="KEGG" id="pbs:Plabr_0341"/>
<dbReference type="STRING" id="756272.Plabr_0341"/>
<dbReference type="Pfam" id="PF07505">
    <property type="entry name" value="DUF5131"/>
    <property type="match status" value="1"/>
</dbReference>
<dbReference type="eggNOG" id="COG4422">
    <property type="taxonomic scope" value="Bacteria"/>
</dbReference>
<evidence type="ECO:0000256" key="1">
    <source>
        <dbReference type="SAM" id="MobiDB-lite"/>
    </source>
</evidence>
<dbReference type="InterPro" id="IPR011101">
    <property type="entry name" value="DUF5131"/>
</dbReference>
<feature type="compositionally biased region" description="Basic and acidic residues" evidence="1">
    <location>
        <begin position="228"/>
        <end position="246"/>
    </location>
</feature>
<dbReference type="OrthoDB" id="9787478at2"/>
<reference evidence="3" key="1">
    <citation type="submission" date="2011-02" db="EMBL/GenBank/DDBJ databases">
        <title>The complete genome of Planctomyces brasiliensis DSM 5305.</title>
        <authorList>
            <person name="Lucas S."/>
            <person name="Copeland A."/>
            <person name="Lapidus A."/>
            <person name="Bruce D."/>
            <person name="Goodwin L."/>
            <person name="Pitluck S."/>
            <person name="Kyrpides N."/>
            <person name="Mavromatis K."/>
            <person name="Pagani I."/>
            <person name="Ivanova N."/>
            <person name="Ovchinnikova G."/>
            <person name="Lu M."/>
            <person name="Detter J.C."/>
            <person name="Han C."/>
            <person name="Land M."/>
            <person name="Hauser L."/>
            <person name="Markowitz V."/>
            <person name="Cheng J.-F."/>
            <person name="Hugenholtz P."/>
            <person name="Woyke T."/>
            <person name="Wu D."/>
            <person name="Tindall B."/>
            <person name="Pomrenke H.G."/>
            <person name="Brambilla E."/>
            <person name="Klenk H.-P."/>
            <person name="Eisen J.A."/>
        </authorList>
    </citation>
    <scope>NUCLEOTIDE SEQUENCE [LARGE SCALE GENOMIC DNA]</scope>
    <source>
        <strain evidence="3">ATCC 49424 / DSM 5305 / JCM 21570 / NBRC 103401 / IFAM 1448</strain>
    </source>
</reference>
<sequence>MADNSSIEWTQATWNPTTGCTKISPGCANCYAERMATRLNAMGQDRYRNSFRLTLQDDLLELPMRWKKPRLIFVNSMSDLFHKDVPTDFIVRCFQVMEQAHQHTFQVLTKRPDRVNTIASELPWPANVWLGTSVENQKYTDRIRTLQKTPAQVKFLSIEPLIGPLNNLPLSMINWVIVGGESGPKSRPMNPDWVRKIRDRCLKRNVPFFFKQWGAFGPDGVKRSKKANGRELDGKTWSEMPWQKDN</sequence>
<dbReference type="AlphaFoldDB" id="F0SQJ5"/>
<accession>F0SQJ5</accession>
<dbReference type="HOGENOM" id="CLU_054184_0_1_0"/>
<dbReference type="Proteomes" id="UP000006860">
    <property type="component" value="Chromosome"/>
</dbReference>
<keyword evidence="3" id="KW-1185">Reference proteome</keyword>
<gene>
    <name evidence="2" type="ordered locus">Plabr_0341</name>
</gene>
<evidence type="ECO:0000313" key="2">
    <source>
        <dbReference type="EMBL" id="ADY57970.1"/>
    </source>
</evidence>
<evidence type="ECO:0000313" key="3">
    <source>
        <dbReference type="Proteomes" id="UP000006860"/>
    </source>
</evidence>
<protein>
    <submittedName>
        <fullName evidence="2">Gp37Gp68 family protein</fullName>
    </submittedName>
</protein>
<name>F0SQJ5_RUBBR</name>
<dbReference type="RefSeq" id="WP_013626714.1">
    <property type="nucleotide sequence ID" value="NC_015174.1"/>
</dbReference>